<evidence type="ECO:0000256" key="4">
    <source>
        <dbReference type="PROSITE-ProRule" id="PRU00335"/>
    </source>
</evidence>
<dbReference type="InterPro" id="IPR009057">
    <property type="entry name" value="Homeodomain-like_sf"/>
</dbReference>
<evidence type="ECO:0000313" key="6">
    <source>
        <dbReference type="EMBL" id="RBI83653.1"/>
    </source>
</evidence>
<name>A0A365U5R8_9RHOB</name>
<dbReference type="CDD" id="cd07821">
    <property type="entry name" value="PYR_PYL_RCAR_like"/>
    <property type="match status" value="1"/>
</dbReference>
<dbReference type="Gene3D" id="3.30.530.20">
    <property type="match status" value="1"/>
</dbReference>
<feature type="domain" description="HTH tetR-type" evidence="5">
    <location>
        <begin position="459"/>
        <end position="519"/>
    </location>
</feature>
<keyword evidence="6" id="KW-0378">Hydrolase</keyword>
<dbReference type="Pfam" id="PF14246">
    <property type="entry name" value="TetR_C_7"/>
    <property type="match status" value="1"/>
</dbReference>
<dbReference type="InterPro" id="IPR019587">
    <property type="entry name" value="Polyketide_cyclase/dehydratase"/>
</dbReference>
<dbReference type="SUPFAM" id="SSF53474">
    <property type="entry name" value="alpha/beta-Hydrolases"/>
    <property type="match status" value="1"/>
</dbReference>
<proteinExistence type="predicted"/>
<dbReference type="PANTHER" id="PTHR43798:SF33">
    <property type="entry name" value="HYDROLASE, PUTATIVE (AFU_ORTHOLOGUE AFUA_2G14860)-RELATED"/>
    <property type="match status" value="1"/>
</dbReference>
<reference evidence="6 7" key="1">
    <citation type="submission" date="2018-07" db="EMBL/GenBank/DDBJ databases">
        <title>Rhodosalinus sp. strain E84T genomic sequence and assembly.</title>
        <authorList>
            <person name="Liu Z.-W."/>
            <person name="Lu D.-C."/>
        </authorList>
    </citation>
    <scope>NUCLEOTIDE SEQUENCE [LARGE SCALE GENOMIC DNA]</scope>
    <source>
        <strain evidence="6 7">E84</strain>
    </source>
</reference>
<dbReference type="EMBL" id="QNTQ01000015">
    <property type="protein sequence ID" value="RBI83653.1"/>
    <property type="molecule type" value="Genomic_DNA"/>
</dbReference>
<dbReference type="GO" id="GO:0016020">
    <property type="term" value="C:membrane"/>
    <property type="evidence" value="ECO:0007669"/>
    <property type="project" value="TreeGrafter"/>
</dbReference>
<comment type="caution">
    <text evidence="6">The sequence shown here is derived from an EMBL/GenBank/DDBJ whole genome shotgun (WGS) entry which is preliminary data.</text>
</comment>
<evidence type="ECO:0000313" key="7">
    <source>
        <dbReference type="Proteomes" id="UP000253370"/>
    </source>
</evidence>
<dbReference type="InterPro" id="IPR023393">
    <property type="entry name" value="START-like_dom_sf"/>
</dbReference>
<dbReference type="Pfam" id="PF12697">
    <property type="entry name" value="Abhydrolase_6"/>
    <property type="match status" value="1"/>
</dbReference>
<keyword evidence="3" id="KW-0804">Transcription</keyword>
<accession>A0A365U5R8</accession>
<dbReference type="FunFam" id="1.10.10.60:FF:000141">
    <property type="entry name" value="TetR family transcriptional regulator"/>
    <property type="match status" value="1"/>
</dbReference>
<keyword evidence="7" id="KW-1185">Reference proteome</keyword>
<gene>
    <name evidence="6" type="ORF">DRV85_15015</name>
</gene>
<evidence type="ECO:0000256" key="1">
    <source>
        <dbReference type="ARBA" id="ARBA00023015"/>
    </source>
</evidence>
<keyword evidence="2 4" id="KW-0238">DNA-binding</keyword>
<dbReference type="Gene3D" id="3.40.50.1820">
    <property type="entry name" value="alpha/beta hydrolase"/>
    <property type="match status" value="1"/>
</dbReference>
<dbReference type="PRINTS" id="PR00111">
    <property type="entry name" value="ABHYDROLASE"/>
</dbReference>
<sequence length="675" mass="73544">MAPGLGRRLMPQATVQQTAKIAAPPARVWAVLRDFAAPWHPDMAWCREEIAADGARERVFAMTDEDGRYRERLTYFSDAERSLSYVLTEGIEGAQDYRARVRVEAAEGGAAVSWSARIIATAARLEPVRAGTEAILRRGLEALPALAREVAPPAADAPPQGGAEVLRHHIGGTPRLSYLTTGQPDTPPEALIVFLHGIGGNATNWTPQLETLGARHPVAALDMRGYGESTLGFLPSQIDDYCEDLLQLARAFRARKLLLCGLSMGSWIATSFAMRHPEKLAGLILAGGCTGMSEADPDERETFRVSREVPLSQGQSPADFAPAVVDVIAGPDAGPEVRRALLESMAAIPAASYRDALNCFCNPVERFDFARIDCPVLMVTGEHDRLAPPEEIRAVSYRIHDAIAARGGWPDVRFEVLEGAGHLCNLEAPEAFNRLADAFLTRLLGTGEERRPSREDRRRAKSRRILDAALAEFCARGFDGASMNAIAERAGVSKPTLYQYFGDKDGLFDAVLDEGRVVLLAPLGATQGDLVDRLWQFAWTYADFVLRPDMLSLARLILGEAERRPESAVAYHRSGPGRAFAGIVTFVGEMAAAGRLEVDDAELAAQDLWSLILSGPRDHYLHHVRERPDRASLARHITHGLRVFLTVYSARPDADLAELERHAAAGTQTTTGTQA</sequence>
<dbReference type="InterPro" id="IPR029058">
    <property type="entry name" value="AB_hydrolase_fold"/>
</dbReference>
<dbReference type="PROSITE" id="PS50977">
    <property type="entry name" value="HTH_TETR_2"/>
    <property type="match status" value="1"/>
</dbReference>
<dbReference type="GO" id="GO:0016787">
    <property type="term" value="F:hydrolase activity"/>
    <property type="evidence" value="ECO:0007669"/>
    <property type="project" value="UniProtKB-KW"/>
</dbReference>
<keyword evidence="1" id="KW-0805">Transcription regulation</keyword>
<dbReference type="Pfam" id="PF10604">
    <property type="entry name" value="Polyketide_cyc2"/>
    <property type="match status" value="1"/>
</dbReference>
<dbReference type="PROSITE" id="PS01081">
    <property type="entry name" value="HTH_TETR_1"/>
    <property type="match status" value="1"/>
</dbReference>
<dbReference type="Proteomes" id="UP000253370">
    <property type="component" value="Unassembled WGS sequence"/>
</dbReference>
<dbReference type="Pfam" id="PF00440">
    <property type="entry name" value="TetR_N"/>
    <property type="match status" value="1"/>
</dbReference>
<dbReference type="PRINTS" id="PR00455">
    <property type="entry name" value="HTHTETR"/>
</dbReference>
<dbReference type="InterPro" id="IPR050266">
    <property type="entry name" value="AB_hydrolase_sf"/>
</dbReference>
<dbReference type="InterPro" id="IPR001647">
    <property type="entry name" value="HTH_TetR"/>
</dbReference>
<feature type="DNA-binding region" description="H-T-H motif" evidence="4">
    <location>
        <begin position="482"/>
        <end position="501"/>
    </location>
</feature>
<organism evidence="6 7">
    <name type="scientific">Rhodosalinus halophilus</name>
    <dbReference type="NCBI Taxonomy" id="2259333"/>
    <lineage>
        <taxon>Bacteria</taxon>
        <taxon>Pseudomonadati</taxon>
        <taxon>Pseudomonadota</taxon>
        <taxon>Alphaproteobacteria</taxon>
        <taxon>Rhodobacterales</taxon>
        <taxon>Paracoccaceae</taxon>
        <taxon>Rhodosalinus</taxon>
    </lineage>
</organism>
<evidence type="ECO:0000256" key="2">
    <source>
        <dbReference type="ARBA" id="ARBA00023125"/>
    </source>
</evidence>
<evidence type="ECO:0000256" key="3">
    <source>
        <dbReference type="ARBA" id="ARBA00023163"/>
    </source>
</evidence>
<dbReference type="PANTHER" id="PTHR43798">
    <property type="entry name" value="MONOACYLGLYCEROL LIPASE"/>
    <property type="match status" value="1"/>
</dbReference>
<dbReference type="SUPFAM" id="SSF46689">
    <property type="entry name" value="Homeodomain-like"/>
    <property type="match status" value="1"/>
</dbReference>
<dbReference type="InterPro" id="IPR000073">
    <property type="entry name" value="AB_hydrolase_1"/>
</dbReference>
<dbReference type="InterPro" id="IPR039536">
    <property type="entry name" value="TetR_C_Proteobacteria"/>
</dbReference>
<protein>
    <submittedName>
        <fullName evidence="6">Hydrolase</fullName>
    </submittedName>
</protein>
<dbReference type="SUPFAM" id="SSF48498">
    <property type="entry name" value="Tetracyclin repressor-like, C-terminal domain"/>
    <property type="match status" value="1"/>
</dbReference>
<dbReference type="InterPro" id="IPR023772">
    <property type="entry name" value="DNA-bd_HTH_TetR-type_CS"/>
</dbReference>
<dbReference type="AlphaFoldDB" id="A0A365U5R8"/>
<dbReference type="GO" id="GO:0003677">
    <property type="term" value="F:DNA binding"/>
    <property type="evidence" value="ECO:0007669"/>
    <property type="project" value="UniProtKB-UniRule"/>
</dbReference>
<evidence type="ECO:0000259" key="5">
    <source>
        <dbReference type="PROSITE" id="PS50977"/>
    </source>
</evidence>
<dbReference type="InterPro" id="IPR036271">
    <property type="entry name" value="Tet_transcr_reg_TetR-rel_C_sf"/>
</dbReference>
<dbReference type="Gene3D" id="1.10.357.10">
    <property type="entry name" value="Tetracycline Repressor, domain 2"/>
    <property type="match status" value="1"/>
</dbReference>
<dbReference type="SUPFAM" id="SSF55961">
    <property type="entry name" value="Bet v1-like"/>
    <property type="match status" value="1"/>
</dbReference>